<gene>
    <name evidence="4" type="primary">moaD</name>
    <name evidence="4" type="ORF">PRZ03_04595</name>
</gene>
<dbReference type="InterPro" id="IPR012675">
    <property type="entry name" value="Beta-grasp_dom_sf"/>
</dbReference>
<dbReference type="PANTHER" id="PTHR33359">
    <property type="entry name" value="MOLYBDOPTERIN SYNTHASE SULFUR CARRIER SUBUNIT"/>
    <property type="match status" value="1"/>
</dbReference>
<evidence type="ECO:0000256" key="2">
    <source>
        <dbReference type="ARBA" id="ARBA00024200"/>
    </source>
</evidence>
<protein>
    <recommendedName>
        <fullName evidence="3">Molybdopterin synthase sulfur carrier subunit</fullName>
    </recommendedName>
</protein>
<accession>A0ABT5KA83</accession>
<keyword evidence="5" id="KW-1185">Reference proteome</keyword>
<dbReference type="InterPro" id="IPR016155">
    <property type="entry name" value="Mopterin_synth/thiamin_S_b"/>
</dbReference>
<evidence type="ECO:0000256" key="3">
    <source>
        <dbReference type="ARBA" id="ARBA00024247"/>
    </source>
</evidence>
<comment type="similarity">
    <text evidence="2">Belongs to the MoaD family.</text>
</comment>
<keyword evidence="1" id="KW-0547">Nucleotide-binding</keyword>
<dbReference type="InterPro" id="IPR044672">
    <property type="entry name" value="MOCS2A"/>
</dbReference>
<evidence type="ECO:0000313" key="5">
    <source>
        <dbReference type="Proteomes" id="UP001221189"/>
    </source>
</evidence>
<dbReference type="CDD" id="cd00754">
    <property type="entry name" value="Ubl_MoaD"/>
    <property type="match status" value="1"/>
</dbReference>
<dbReference type="Pfam" id="PF02597">
    <property type="entry name" value="ThiS"/>
    <property type="match status" value="1"/>
</dbReference>
<dbReference type="SUPFAM" id="SSF54285">
    <property type="entry name" value="MoaD/ThiS"/>
    <property type="match status" value="1"/>
</dbReference>
<reference evidence="4 5" key="1">
    <citation type="submission" date="2022-10" db="EMBL/GenBank/DDBJ databases">
        <title>Paucibacter sp. hw1 Genome sequencing.</title>
        <authorList>
            <person name="Park S."/>
        </authorList>
    </citation>
    <scope>NUCLEOTIDE SEQUENCE [LARGE SCALE GENOMIC DNA]</scope>
    <source>
        <strain evidence="5">hw1</strain>
    </source>
</reference>
<organism evidence="4 5">
    <name type="scientific">Roseateles albus</name>
    <dbReference type="NCBI Taxonomy" id="2987525"/>
    <lineage>
        <taxon>Bacteria</taxon>
        <taxon>Pseudomonadati</taxon>
        <taxon>Pseudomonadota</taxon>
        <taxon>Betaproteobacteria</taxon>
        <taxon>Burkholderiales</taxon>
        <taxon>Sphaerotilaceae</taxon>
        <taxon>Roseateles</taxon>
    </lineage>
</organism>
<comment type="caution">
    <text evidence="4">The sequence shown here is derived from an EMBL/GenBank/DDBJ whole genome shotgun (WGS) entry which is preliminary data.</text>
</comment>
<dbReference type="NCBIfam" id="TIGR01682">
    <property type="entry name" value="moaD"/>
    <property type="match status" value="1"/>
</dbReference>
<evidence type="ECO:0000256" key="1">
    <source>
        <dbReference type="ARBA" id="ARBA00022741"/>
    </source>
</evidence>
<dbReference type="InterPro" id="IPR003749">
    <property type="entry name" value="ThiS/MoaD-like"/>
</dbReference>
<dbReference type="RefSeq" id="WP_273599217.1">
    <property type="nucleotide sequence ID" value="NZ_JAQQXT010000002.1"/>
</dbReference>
<name>A0ABT5KA83_9BURK</name>
<dbReference type="PANTHER" id="PTHR33359:SF1">
    <property type="entry name" value="MOLYBDOPTERIN SYNTHASE SULFUR CARRIER SUBUNIT"/>
    <property type="match status" value="1"/>
</dbReference>
<evidence type="ECO:0000313" key="4">
    <source>
        <dbReference type="EMBL" id="MDC8770841.1"/>
    </source>
</evidence>
<dbReference type="Gene3D" id="3.10.20.30">
    <property type="match status" value="1"/>
</dbReference>
<proteinExistence type="inferred from homology"/>
<dbReference type="Proteomes" id="UP001221189">
    <property type="component" value="Unassembled WGS sequence"/>
</dbReference>
<sequence>MNAITINLRFFASLRERFGASETLSLAAGTTVGELRDLLLARSDAHAEQLARSRAVRCALNQQLCAEDAVIQDGAEVAFFPPVTGG</sequence>
<dbReference type="EMBL" id="JAQQXT010000002">
    <property type="protein sequence ID" value="MDC8770841.1"/>
    <property type="molecule type" value="Genomic_DNA"/>
</dbReference>